<proteinExistence type="predicted"/>
<keyword evidence="2" id="KW-1185">Reference proteome</keyword>
<evidence type="ECO:0000313" key="2">
    <source>
        <dbReference type="Proteomes" id="UP001348265"/>
    </source>
</evidence>
<dbReference type="Proteomes" id="UP001348265">
    <property type="component" value="Unassembled WGS sequence"/>
</dbReference>
<sequence>MSNVSSTKYARIGAILHEFGMVSEEQLHHALAEAAHYATNRWKSMTRLRAP</sequence>
<reference evidence="1 2" key="1">
    <citation type="submission" date="2023-08" db="EMBL/GenBank/DDBJ databases">
        <authorList>
            <person name="Sharma P."/>
            <person name="Verma V."/>
            <person name="Mohan M.K."/>
            <person name="Dubey A.K."/>
        </authorList>
    </citation>
    <scope>NUCLEOTIDE SEQUENCE [LARGE SCALE GENOMIC DNA]</scope>
    <source>
        <strain evidence="1 2">ADP4</strain>
    </source>
</reference>
<accession>A0ABU7X4L5</accession>
<protein>
    <submittedName>
        <fullName evidence="1">Uncharacterized protein</fullName>
    </submittedName>
</protein>
<gene>
    <name evidence="1" type="ORF">RB636_36735</name>
</gene>
<evidence type="ECO:0000313" key="1">
    <source>
        <dbReference type="EMBL" id="MEF3118709.1"/>
    </source>
</evidence>
<dbReference type="RefSeq" id="WP_331789677.1">
    <property type="nucleotide sequence ID" value="NZ_JAVFKM010000031.1"/>
</dbReference>
<organism evidence="1 2">
    <name type="scientific">Streptomyces chrestomyceticus</name>
    <dbReference type="NCBI Taxonomy" id="68185"/>
    <lineage>
        <taxon>Bacteria</taxon>
        <taxon>Bacillati</taxon>
        <taxon>Actinomycetota</taxon>
        <taxon>Actinomycetes</taxon>
        <taxon>Kitasatosporales</taxon>
        <taxon>Streptomycetaceae</taxon>
        <taxon>Streptomyces</taxon>
    </lineage>
</organism>
<dbReference type="EMBL" id="JAVFKM010000031">
    <property type="protein sequence ID" value="MEF3118709.1"/>
    <property type="molecule type" value="Genomic_DNA"/>
</dbReference>
<name>A0ABU7X4L5_9ACTN</name>
<comment type="caution">
    <text evidence="1">The sequence shown here is derived from an EMBL/GenBank/DDBJ whole genome shotgun (WGS) entry which is preliminary data.</text>
</comment>